<dbReference type="InterPro" id="IPR042283">
    <property type="entry name" value="GpdQ_catalytic"/>
</dbReference>
<dbReference type="Pfam" id="PF00149">
    <property type="entry name" value="Metallophos"/>
    <property type="match status" value="1"/>
</dbReference>
<dbReference type="PANTHER" id="PTHR42988:SF2">
    <property type="entry name" value="CYCLIC NUCLEOTIDE PHOSPHODIESTERASE CBUA0032-RELATED"/>
    <property type="match status" value="1"/>
</dbReference>
<accession>A0ABS9AFU9</accession>
<evidence type="ECO:0000313" key="7">
    <source>
        <dbReference type="Proteomes" id="UP001320122"/>
    </source>
</evidence>
<evidence type="ECO:0000259" key="5">
    <source>
        <dbReference type="Pfam" id="PF00149"/>
    </source>
</evidence>
<evidence type="ECO:0000313" key="6">
    <source>
        <dbReference type="EMBL" id="MCE8020628.1"/>
    </source>
</evidence>
<evidence type="ECO:0000256" key="2">
    <source>
        <dbReference type="ARBA" id="ARBA00022801"/>
    </source>
</evidence>
<keyword evidence="7" id="KW-1185">Reference proteome</keyword>
<comment type="similarity">
    <text evidence="4">Belongs to the cyclic nucleotide phosphodiesterase class-III family.</text>
</comment>
<dbReference type="EMBL" id="JABFTT010000007">
    <property type="protein sequence ID" value="MCE8020628.1"/>
    <property type="molecule type" value="Genomic_DNA"/>
</dbReference>
<keyword evidence="1" id="KW-0479">Metal-binding</keyword>
<evidence type="ECO:0000256" key="1">
    <source>
        <dbReference type="ARBA" id="ARBA00022723"/>
    </source>
</evidence>
<dbReference type="InterPro" id="IPR029052">
    <property type="entry name" value="Metallo-depent_PP-like"/>
</dbReference>
<feature type="domain" description="Calcineurin-like phosphoesterase" evidence="5">
    <location>
        <begin position="1"/>
        <end position="198"/>
    </location>
</feature>
<gene>
    <name evidence="6" type="ORF">HOP51_10995</name>
</gene>
<evidence type="ECO:0000256" key="4">
    <source>
        <dbReference type="ARBA" id="ARBA00025742"/>
    </source>
</evidence>
<dbReference type="InterPro" id="IPR042281">
    <property type="entry name" value="GpdQ_beta-strand"/>
</dbReference>
<keyword evidence="2" id="KW-0378">Hydrolase</keyword>
<protein>
    <submittedName>
        <fullName evidence="6">Serine/threonine protein phosphatase</fullName>
    </submittedName>
</protein>
<keyword evidence="3" id="KW-0408">Iron</keyword>
<dbReference type="InterPro" id="IPR004843">
    <property type="entry name" value="Calcineurin-like_PHP"/>
</dbReference>
<proteinExistence type="inferred from homology"/>
<evidence type="ECO:0000256" key="3">
    <source>
        <dbReference type="ARBA" id="ARBA00023004"/>
    </source>
</evidence>
<name>A0ABS9AFU9_9GAMM</name>
<dbReference type="SUPFAM" id="SSF56300">
    <property type="entry name" value="Metallo-dependent phosphatases"/>
    <property type="match status" value="1"/>
</dbReference>
<dbReference type="RefSeq" id="WP_234273959.1">
    <property type="nucleotide sequence ID" value="NZ_JABFTT010000007.1"/>
</dbReference>
<sequence>MLIVHLSDLHIFADVPETPKVRRDIAAVVARIVDDILSLPQRPDAVAITGDLTDGGSHADYALARRLLAALPMPLFVVPGNHDRREAMRAAFGDRVPFAQGEFLHFAARLGDLRILGLDSVIPGRTEGELCPARLDWLARQLATDTTPTLLLLHHPPFPSGNAFLDAGNLLRGGTELERLLARTPAECRLLCGHVHRPMHTQWAGGYAAIGGSPASHYALDLGEREPALIETPYAYALHHWRPDGGWTVYPRHLPQP</sequence>
<reference evidence="6 7" key="1">
    <citation type="journal article" date="2021" name="Front. Microbiol.">
        <title>Aerobic Denitrification and Heterotrophic Sulfur Oxidation in the Genus Halomonas Revealed by Six Novel Species Characterizations and Genome-Based Analysis.</title>
        <authorList>
            <person name="Wang L."/>
            <person name="Shao Z."/>
        </authorList>
    </citation>
    <scope>NUCLEOTIDE SEQUENCE [LARGE SCALE GENOMIC DNA]</scope>
    <source>
        <strain evidence="6 7">MCCC 1A11036</strain>
    </source>
</reference>
<dbReference type="PANTHER" id="PTHR42988">
    <property type="entry name" value="PHOSPHOHYDROLASE"/>
    <property type="match status" value="1"/>
</dbReference>
<dbReference type="Proteomes" id="UP001320122">
    <property type="component" value="Unassembled WGS sequence"/>
</dbReference>
<dbReference type="InterPro" id="IPR050884">
    <property type="entry name" value="CNP_phosphodiesterase-III"/>
</dbReference>
<organism evidence="6 7">
    <name type="scientific">Billgrantia zhangzhouensis</name>
    <dbReference type="NCBI Taxonomy" id="2733481"/>
    <lineage>
        <taxon>Bacteria</taxon>
        <taxon>Pseudomonadati</taxon>
        <taxon>Pseudomonadota</taxon>
        <taxon>Gammaproteobacteria</taxon>
        <taxon>Oceanospirillales</taxon>
        <taxon>Halomonadaceae</taxon>
        <taxon>Billgrantia</taxon>
    </lineage>
</organism>
<comment type="caution">
    <text evidence="6">The sequence shown here is derived from an EMBL/GenBank/DDBJ whole genome shotgun (WGS) entry which is preliminary data.</text>
</comment>
<dbReference type="Gene3D" id="3.60.21.40">
    <property type="entry name" value="GpdQ, catalytic alpha/beta sandwich domain"/>
    <property type="match status" value="1"/>
</dbReference>
<dbReference type="Gene3D" id="3.30.750.180">
    <property type="entry name" value="GpdQ, beta-strand dimerisation domain"/>
    <property type="match status" value="1"/>
</dbReference>